<feature type="domain" description="HTH cro/C1-type" evidence="1">
    <location>
        <begin position="6"/>
        <end position="61"/>
    </location>
</feature>
<dbReference type="SMART" id="SM00530">
    <property type="entry name" value="HTH_XRE"/>
    <property type="match status" value="1"/>
</dbReference>
<dbReference type="RefSeq" id="WP_096240332.1">
    <property type="nucleotide sequence ID" value="NZ_LT907978.1"/>
</dbReference>
<dbReference type="GO" id="GO:0003677">
    <property type="term" value="F:DNA binding"/>
    <property type="evidence" value="ECO:0007669"/>
    <property type="project" value="InterPro"/>
</dbReference>
<dbReference type="InterPro" id="IPR010982">
    <property type="entry name" value="Lambda_DNA-bd_dom_sf"/>
</dbReference>
<dbReference type="AlphaFoldDB" id="A0A285PS51"/>
<evidence type="ECO:0000313" key="2">
    <source>
        <dbReference type="EMBL" id="SOB72448.1"/>
    </source>
</evidence>
<reference evidence="3" key="1">
    <citation type="submission" date="2017-09" db="EMBL/GenBank/DDBJ databases">
        <authorList>
            <person name="Shetty A S."/>
        </authorList>
    </citation>
    <scope>NUCLEOTIDE SEQUENCE [LARGE SCALE GENOMIC DNA]</scope>
</reference>
<dbReference type="InterPro" id="IPR036286">
    <property type="entry name" value="LexA/Signal_pep-like_sf"/>
</dbReference>
<gene>
    <name evidence="2" type="ORF">EHLA_1739</name>
</gene>
<organism evidence="2 3">
    <name type="scientific">Anaerobutyricum hallii</name>
    <dbReference type="NCBI Taxonomy" id="39488"/>
    <lineage>
        <taxon>Bacteria</taxon>
        <taxon>Bacillati</taxon>
        <taxon>Bacillota</taxon>
        <taxon>Clostridia</taxon>
        <taxon>Lachnospirales</taxon>
        <taxon>Lachnospiraceae</taxon>
        <taxon>Anaerobutyricum</taxon>
    </lineage>
</organism>
<dbReference type="SUPFAM" id="SSF51306">
    <property type="entry name" value="LexA/Signal peptidase"/>
    <property type="match status" value="1"/>
</dbReference>
<dbReference type="InterPro" id="IPR001387">
    <property type="entry name" value="Cro/C1-type_HTH"/>
</dbReference>
<name>A0A285PS51_9FIRM</name>
<accession>A0A285PS51</accession>
<dbReference type="SUPFAM" id="SSF47413">
    <property type="entry name" value="lambda repressor-like DNA-binding domains"/>
    <property type="match status" value="1"/>
</dbReference>
<dbReference type="PROSITE" id="PS50943">
    <property type="entry name" value="HTH_CROC1"/>
    <property type="match status" value="1"/>
</dbReference>
<evidence type="ECO:0000259" key="1">
    <source>
        <dbReference type="PROSITE" id="PS50943"/>
    </source>
</evidence>
<protein>
    <submittedName>
        <fullName evidence="2">Peptidase S24/S26A/S26B/S26C</fullName>
    </submittedName>
</protein>
<keyword evidence="3" id="KW-1185">Reference proteome</keyword>
<sequence length="233" mass="27027">MFSKKIRDLMIEQDISLQKLADTSGVPFEKLRNIYYQKVKDPKVSTAFQLAQALGVTVEYLLGENKYLECEQEEEELIKNYRECGNHGRAVIRIVARFESKAAQNERMNIHKMKHRIPCLVPVGKVSDGIYYNSCNVENEYTMIKKVYLAIEITSNNFAPAYCKGDRILLENRFPELGERAVFTDGLKAYFRYFKMKGNDYCLECLNGRGKDIILHRMDEMDCMGTCISVIRR</sequence>
<dbReference type="EMBL" id="LT907978">
    <property type="protein sequence ID" value="SOB72448.1"/>
    <property type="molecule type" value="Genomic_DNA"/>
</dbReference>
<evidence type="ECO:0000313" key="3">
    <source>
        <dbReference type="Proteomes" id="UP000217549"/>
    </source>
</evidence>
<proteinExistence type="predicted"/>
<dbReference type="KEGG" id="ehl:EHLA_1739"/>
<dbReference type="Proteomes" id="UP000217549">
    <property type="component" value="Chromosome I"/>
</dbReference>
<dbReference type="CDD" id="cd00093">
    <property type="entry name" value="HTH_XRE"/>
    <property type="match status" value="1"/>
</dbReference>
<dbReference type="Gene3D" id="1.10.260.40">
    <property type="entry name" value="lambda repressor-like DNA-binding domains"/>
    <property type="match status" value="1"/>
</dbReference>